<feature type="compositionally biased region" description="Acidic residues" evidence="5">
    <location>
        <begin position="2802"/>
        <end position="2816"/>
    </location>
</feature>
<feature type="compositionally biased region" description="Low complexity" evidence="5">
    <location>
        <begin position="1247"/>
        <end position="1260"/>
    </location>
</feature>
<feature type="region of interest" description="Disordered" evidence="5">
    <location>
        <begin position="1095"/>
        <end position="1128"/>
    </location>
</feature>
<feature type="compositionally biased region" description="Acidic residues" evidence="5">
    <location>
        <begin position="1229"/>
        <end position="1239"/>
    </location>
</feature>
<dbReference type="Pfam" id="PF18884">
    <property type="entry name" value="TSP3_bac"/>
    <property type="match status" value="15"/>
</dbReference>
<dbReference type="NCBIfam" id="TIGR04131">
    <property type="entry name" value="Bac_Flav_CTERM"/>
    <property type="match status" value="1"/>
</dbReference>
<feature type="compositionally biased region" description="Acidic residues" evidence="5">
    <location>
        <begin position="845"/>
        <end position="864"/>
    </location>
</feature>
<feature type="compositionally biased region" description="Acidic residues" evidence="5">
    <location>
        <begin position="2464"/>
        <end position="2474"/>
    </location>
</feature>
<evidence type="ECO:0000256" key="4">
    <source>
        <dbReference type="ARBA" id="ARBA00022837"/>
    </source>
</evidence>
<proteinExistence type="predicted"/>
<dbReference type="Pfam" id="PF13585">
    <property type="entry name" value="CHU_C"/>
    <property type="match status" value="1"/>
</dbReference>
<organism evidence="8 9">
    <name type="scientific">Geojedonia litorea</name>
    <dbReference type="NCBI Taxonomy" id="1268269"/>
    <lineage>
        <taxon>Bacteria</taxon>
        <taxon>Pseudomonadati</taxon>
        <taxon>Bacteroidota</taxon>
        <taxon>Flavobacteriia</taxon>
        <taxon>Flavobacteriales</taxon>
        <taxon>Flavobacteriaceae</taxon>
        <taxon>Geojedonia</taxon>
    </lineage>
</organism>
<gene>
    <name evidence="8" type="ORF">ACFO5O_04510</name>
</gene>
<feature type="compositionally biased region" description="Acidic residues" evidence="5">
    <location>
        <begin position="423"/>
        <end position="440"/>
    </location>
</feature>
<feature type="region of interest" description="Disordered" evidence="5">
    <location>
        <begin position="2513"/>
        <end position="2553"/>
    </location>
</feature>
<feature type="region of interest" description="Disordered" evidence="5">
    <location>
        <begin position="2581"/>
        <end position="2621"/>
    </location>
</feature>
<feature type="compositionally biased region" description="Acidic residues" evidence="5">
    <location>
        <begin position="2668"/>
        <end position="2678"/>
    </location>
</feature>
<dbReference type="PROSITE" id="PS00018">
    <property type="entry name" value="EF_HAND_1"/>
    <property type="match status" value="2"/>
</dbReference>
<dbReference type="InterPro" id="IPR001434">
    <property type="entry name" value="OmcB-like_DUF11"/>
</dbReference>
<feature type="compositionally biased region" description="Polar residues" evidence="5">
    <location>
        <begin position="1629"/>
        <end position="1642"/>
    </location>
</feature>
<feature type="region of interest" description="Disordered" evidence="5">
    <location>
        <begin position="970"/>
        <end position="998"/>
    </location>
</feature>
<reference evidence="9" key="1">
    <citation type="journal article" date="2019" name="Int. J. Syst. Evol. Microbiol.">
        <title>The Global Catalogue of Microorganisms (GCM) 10K type strain sequencing project: providing services to taxonomists for standard genome sequencing and annotation.</title>
        <authorList>
            <consortium name="The Broad Institute Genomics Platform"/>
            <consortium name="The Broad Institute Genome Sequencing Center for Infectious Disease"/>
            <person name="Wu L."/>
            <person name="Ma J."/>
        </authorList>
    </citation>
    <scope>NUCLEOTIDE SEQUENCE [LARGE SCALE GENOMIC DNA]</scope>
    <source>
        <strain evidence="9">CCUG 63682</strain>
    </source>
</reference>
<feature type="compositionally biased region" description="Acidic residues" evidence="5">
    <location>
        <begin position="2396"/>
        <end position="2406"/>
    </location>
</feature>
<feature type="compositionally biased region" description="Acidic residues" evidence="5">
    <location>
        <begin position="2736"/>
        <end position="2746"/>
    </location>
</feature>
<keyword evidence="4" id="KW-0106">Calcium</keyword>
<evidence type="ECO:0000256" key="3">
    <source>
        <dbReference type="ARBA" id="ARBA00022729"/>
    </source>
</evidence>
<evidence type="ECO:0000256" key="6">
    <source>
        <dbReference type="SAM" id="SignalP"/>
    </source>
</evidence>
<dbReference type="InterPro" id="IPR018247">
    <property type="entry name" value="EF_Hand_1_Ca_BS"/>
</dbReference>
<feature type="compositionally biased region" description="Acidic residues" evidence="5">
    <location>
        <begin position="1705"/>
        <end position="1722"/>
    </location>
</feature>
<feature type="region of interest" description="Disordered" evidence="5">
    <location>
        <begin position="282"/>
        <end position="343"/>
    </location>
</feature>
<dbReference type="InterPro" id="IPR059100">
    <property type="entry name" value="TSP3_bac"/>
</dbReference>
<feature type="region of interest" description="Disordered" evidence="5">
    <location>
        <begin position="2377"/>
        <end position="2424"/>
    </location>
</feature>
<evidence type="ECO:0000313" key="8">
    <source>
        <dbReference type="EMBL" id="MFC4721568.1"/>
    </source>
</evidence>
<feature type="compositionally biased region" description="Polar residues" evidence="5">
    <location>
        <begin position="402"/>
        <end position="414"/>
    </location>
</feature>
<feature type="compositionally biased region" description="Acidic residues" evidence="5">
    <location>
        <begin position="2600"/>
        <end position="2610"/>
    </location>
</feature>
<feature type="region of interest" description="Disordered" evidence="5">
    <location>
        <begin position="2781"/>
        <end position="2825"/>
    </location>
</feature>
<comment type="subcellular location">
    <subcellularLocation>
        <location evidence="1">Secreted</location>
    </subcellularLocation>
</comment>
<evidence type="ECO:0000256" key="5">
    <source>
        <dbReference type="SAM" id="MobiDB-lite"/>
    </source>
</evidence>
<dbReference type="Gene3D" id="4.10.1080.10">
    <property type="entry name" value="TSP type-3 repeat"/>
    <property type="match status" value="4"/>
</dbReference>
<accession>A0ABV9N3L9</accession>
<name>A0ABV9N3L9_9FLAO</name>
<keyword evidence="2" id="KW-0964">Secreted</keyword>
<feature type="region of interest" description="Disordered" evidence="5">
    <location>
        <begin position="1860"/>
        <end position="1886"/>
    </location>
</feature>
<feature type="region of interest" description="Disordered" evidence="5">
    <location>
        <begin position="2093"/>
        <end position="2113"/>
    </location>
</feature>
<feature type="region of interest" description="Disordered" evidence="5">
    <location>
        <begin position="843"/>
        <end position="871"/>
    </location>
</feature>
<feature type="signal peptide" evidence="6">
    <location>
        <begin position="1"/>
        <end position="26"/>
    </location>
</feature>
<feature type="domain" description="DUF11" evidence="7">
    <location>
        <begin position="2845"/>
        <end position="2960"/>
    </location>
</feature>
<feature type="compositionally biased region" description="Acidic residues" evidence="5">
    <location>
        <begin position="284"/>
        <end position="307"/>
    </location>
</feature>
<feature type="compositionally biased region" description="Acidic residues" evidence="5">
    <location>
        <begin position="1095"/>
        <end position="1114"/>
    </location>
</feature>
<feature type="region of interest" description="Disordered" evidence="5">
    <location>
        <begin position="2652"/>
        <end position="2690"/>
    </location>
</feature>
<feature type="region of interest" description="Disordered" evidence="5">
    <location>
        <begin position="1229"/>
        <end position="1260"/>
    </location>
</feature>
<feature type="compositionally biased region" description="Acidic residues" evidence="5">
    <location>
        <begin position="970"/>
        <end position="989"/>
    </location>
</feature>
<comment type="caution">
    <text evidence="8">The sequence shown here is derived from an EMBL/GenBank/DDBJ whole genome shotgun (WGS) entry which is preliminary data.</text>
</comment>
<feature type="chain" id="PRO_5045062754" evidence="6">
    <location>
        <begin position="27"/>
        <end position="3057"/>
    </location>
</feature>
<sequence>MKTFTLQNTTLIVVFCVSVLFTKVFAQTPGQIYTPAAPSPNPMDPNGDGWTTLTGLPFTTGNELPQFEIPFKEVPQLTAEPSSDLQTGSSCAATEIVSDPSTGSAGGYYYISDPDGTPDNGDEIMVFRMRIAKQANGAFGYSFLFDTDLKFGPSDPNSIPGNPGFEREVIYGSGNNNDVLVENVDGTTSGIILGTYNPDSNSQRSDALNNNASCNTDPIFIDWFVPLSVIGITTNQNFRIAVATASSPSSALGGSASDILGVDGDIIASDDDQFAAAVYASSDNDNDGVTDANDLDDDNDGILDTEESPGGVDPSADSDGDGVPDYLDPDYAGFVDTNSDGVNDNFDTDLDGIADHMDLDADGDACNDVLEAGFTESATKSGELSGTGYDANGRVIGNTDGYTGTNSDVTNPAVSSACGGLDTDGDGDPDSTDPDDDNDGNPDGSDPNPLIPVAVDESATATLNIATNINILANDDFLPNLNPSNLGTTVLTRIGGSAGGTIVLDASTGELAYTPLATEAGQLVTVIYQVCNSDPNPDVCGTATVNISVSNSSGTGTDTDGDGVVNGDDLDDDNDGILDTVELNCQTASLIWNNHYVEGTTIRSGEDPVFSIASPPLLFNGVSISLSRTTNTNPTPGVGDWRINNFFAPSAYTFLQESINGGQTIQTIEFSRSVTNLAFTIYDIDTGANFTDQVQFVITSEGRSYDLVPADYTAGANITYDGNNTFTGAGTNENLVLNFSVPIESIDIYYNQVNPTPANFQGIAIGDLSFCTPADTDNDNIADYLDTDSDNDGCSDANEAYDSATADGGDNEYYGTGNPPTINGDGTVAGAAYPGTNTSVTTVDSDIDSDGEVGECDVDDDNDGNPDTTDPNPLVATTAADNLTVTEGTSNTVNVLTNDDFLPGANTSLVDAGTGTATGTVSFDASTGVMTYTPAAGEEGTTVTVDYTVCNTAVSPQVCGTNTVSITVEVDTDGDGIPDSTDTDDDNDGNPDTTDPNPLVATTAADNLTVTEGTSNTVNVLTNDDFLPGANTSLVDAGTGTATGTVSFDASTGVMTYTPAAGEEGTTVTVDYTVCNTAVTPQVCGTNTVSITVEVDTDGDGIPDSTDPDDDNDGNGDTTDPNRLVPTTAPDVLDVTEGTSNTVNVLTNDDFLPGANTSLVDAGTGTATGTVSFDASTGVMIYTPAAGEEGTTVTVDYTVCNTAVTPQVCSTNTVSITVLLDTDNDGVADISDLDDDNDGVPDTFESGGNNPNADADNDGVPAYLDEDDSNNLIGDDTVGIEQLYDFDNDGVANHLDLDADNDAIPDVIEAGNIDANNDGFVDSSSFGVNGLADELETSPESGVLATNPINTDVTSDVNPGYTLYNFLDVDSDNDAISDLTEAFSNNASYNDTDNDGQVDGFVDANNNGWHDPMESEVSLPEFLNSDADSIPNYLDLDSDGDGLPDTFEGNFQVSDGDNNGIVGTGIPADSDGDGLADTNDPDAAGNILGGFGFNKDRDNDGVNNTLDIDIDNDGIIDNIEGQSTFTYRAPTGLDTDGDGIDNAYDVNNGGVGIGYTNTDGGSAPDYADTNSDVINGIGGDDFDMAENATDNSIDGLLDLDNDGIVDPVLFVDSDGDGLHDDFDNVITNTSDPLNATNNNQLPTDHPDVDQVGGDRDWREAFTQDKDQDGVVDTVDYDSDNDGIRDSYEDDDLDGDGNPRTNPTDSDGDGEPDYLDLDSDNDGISDYTEAGGTQDDDSNGMPGTGLLGSSDVYQTSGNEGVPLAVGTAGLIPFDTDGDGGHDIHDIDSDNDGIADVIEAGGIDSNGNGQYGSGFTNDVDADGIIDAVDNFDNRDGSALGGTPLTIVDTDNDGQFNQLDLDSDNDTIPDNVEGQSTVDYIPPSELDSDNDGLDDSYDVNNSGTPIVVVNTDGTDTPDYLDLDSDNDTIFDIEEAGNETADTNADGQTDGVTGINGLDDNYDDLIQGDTFIDVNGALDNSQEDNFPDTDGDVLFGGDVDYRDATFNDFDGDGVADYSDADNDNDGILDTVESNGLNPMADDDMDGIPNYQDADFCTLNTFGICANLDTDNDGIPNHFDLDSDGDGCNDANEAYDDATADGGDNDYYGTGNPPSTNPDGTVTLASYATPEDTNANTVADYLEVGPDADGDLISDTCDLDDDNDGVLDTTELANGTDPNDACDYNVADVTEPVTSGNDCDGDGDNDATEIGNGTDPKNPCDPARPAGYTGYDGTNAIWQAADCDGDGVTNGDEVTNGTDPYSGVDTDGDGIPDDLETVNGTDETDPCDPMQAPTYTGYDATNLIWQAADCDSDGVNNGDEVNNGTNPYLNTDTDGDGVSNDLEINNGTDQNDPCDPAQAAGYTGYDGTNAIWQAADCDGDGVTNGDEATNGTDPYAASGDTDGDGIDDDNEINNGTDQNDPCDPAQAAGYTGYDGTNAIWQAADCDGDGVTNGDEATNGTDPYAASGDTDGDGIDDDIEINNGTDQNDPCDPAQAAGYTGYDGTNAIWQAADCDGDGVTNGDEATNGTDPYAASGDTDGDGIDDDNEINNGTDQNDPCDPAQAAGYTGYDGTNAIWQAADCDGDGVTNGDEATNGTDPYAASGDTDGDGIDDDNEINNGTDQNDPCDPAQAAGYTGYDGTNAIWQAADCDVDGVTNGDEATNGTDPYAASGDTDGDGIDDDNEINNGTDQNDPCDPVQAAGYTGYDGTNAIWQAADCDGDGVTNGDEATNGTDPYAASGDTDGDGIDDDNEINNGTDQNDPCDPAQAAGYTGYDGTNAIWQAADCDGDGVTNGDEATNGTDPYDAQSDQDSDGDGVLDSVEDMNGTDSNNPCSFNAQDITEPVTVVCNFDISVSKAVNNLKPKVGDQVTFSIVLVNEGDVDATNITIEEIIPSGYDYLSSVVTIGSYSEITGVWDVPQLNAGTSQILEVIVEVLGFGDYLNTARVLNSSGGADINPQNNVSSAVVEPICLTVYNEFSPNGDGVNDTFIIDCIENYPSNKLEVYNRWGNLVFEQANYQNNWDGTSNGRATISGSNQLPVGTYYYVLDIGDGSEPIVDWLYINR</sequence>
<dbReference type="Pfam" id="PF01345">
    <property type="entry name" value="DUF11"/>
    <property type="match status" value="1"/>
</dbReference>
<dbReference type="RefSeq" id="WP_387961340.1">
    <property type="nucleotide sequence ID" value="NZ_JBHSGP010000007.1"/>
</dbReference>
<keyword evidence="9" id="KW-1185">Reference proteome</keyword>
<evidence type="ECO:0000256" key="2">
    <source>
        <dbReference type="ARBA" id="ARBA00022525"/>
    </source>
</evidence>
<keyword evidence="3 6" id="KW-0732">Signal</keyword>
<protein>
    <submittedName>
        <fullName evidence="8">Gliding motility-associated C-terminal domain-containing protein</fullName>
    </submittedName>
</protein>
<feature type="region of interest" description="Disordered" evidence="5">
    <location>
        <begin position="2717"/>
        <end position="2764"/>
    </location>
</feature>
<feature type="region of interest" description="Disordered" evidence="5">
    <location>
        <begin position="402"/>
        <end position="452"/>
    </location>
</feature>
<feature type="region of interest" description="Disordered" evidence="5">
    <location>
        <begin position="2445"/>
        <end position="2485"/>
    </location>
</feature>
<dbReference type="InterPro" id="IPR026341">
    <property type="entry name" value="T9SS_type_B"/>
</dbReference>
<feature type="compositionally biased region" description="Low complexity" evidence="5">
    <location>
        <begin position="2095"/>
        <end position="2107"/>
    </location>
</feature>
<evidence type="ECO:0000259" key="7">
    <source>
        <dbReference type="Pfam" id="PF01345"/>
    </source>
</evidence>
<evidence type="ECO:0000256" key="1">
    <source>
        <dbReference type="ARBA" id="ARBA00004613"/>
    </source>
</evidence>
<dbReference type="Proteomes" id="UP001595953">
    <property type="component" value="Unassembled WGS sequence"/>
</dbReference>
<feature type="compositionally biased region" description="Basic and acidic residues" evidence="5">
    <location>
        <begin position="1644"/>
        <end position="1668"/>
    </location>
</feature>
<feature type="compositionally biased region" description="Acidic residues" evidence="5">
    <location>
        <begin position="2532"/>
        <end position="2542"/>
    </location>
</feature>
<evidence type="ECO:0000313" key="9">
    <source>
        <dbReference type="Proteomes" id="UP001595953"/>
    </source>
</evidence>
<dbReference type="InterPro" id="IPR028974">
    <property type="entry name" value="TSP_type-3_rpt"/>
</dbReference>
<dbReference type="EMBL" id="JBHSGP010000007">
    <property type="protein sequence ID" value="MFC4721568.1"/>
    <property type="molecule type" value="Genomic_DNA"/>
</dbReference>
<feature type="region of interest" description="Disordered" evidence="5">
    <location>
        <begin position="1629"/>
        <end position="1759"/>
    </location>
</feature>